<keyword evidence="1" id="KW-0812">Transmembrane</keyword>
<feature type="transmembrane region" description="Helical" evidence="1">
    <location>
        <begin position="111"/>
        <end position="132"/>
    </location>
</feature>
<feature type="transmembrane region" description="Helical" evidence="1">
    <location>
        <begin position="42"/>
        <end position="64"/>
    </location>
</feature>
<proteinExistence type="predicted"/>
<evidence type="ECO:0000256" key="1">
    <source>
        <dbReference type="SAM" id="Phobius"/>
    </source>
</evidence>
<feature type="transmembrane region" description="Helical" evidence="1">
    <location>
        <begin position="144"/>
        <end position="162"/>
    </location>
</feature>
<dbReference type="EMBL" id="JACHHZ010000003">
    <property type="protein sequence ID" value="MBB6093692.1"/>
    <property type="molecule type" value="Genomic_DNA"/>
</dbReference>
<dbReference type="AlphaFoldDB" id="A0A841HNQ2"/>
<accession>A0A841HNQ2</accession>
<keyword evidence="1" id="KW-1133">Transmembrane helix</keyword>
<organism evidence="2 3">
    <name type="scientific">Povalibacter uvarum</name>
    <dbReference type="NCBI Taxonomy" id="732238"/>
    <lineage>
        <taxon>Bacteria</taxon>
        <taxon>Pseudomonadati</taxon>
        <taxon>Pseudomonadota</taxon>
        <taxon>Gammaproteobacteria</taxon>
        <taxon>Steroidobacterales</taxon>
        <taxon>Steroidobacteraceae</taxon>
        <taxon>Povalibacter</taxon>
    </lineage>
</organism>
<protein>
    <submittedName>
        <fullName evidence="2">DMSO/TMAO reductase YedYZ heme-binding membrane subunit</fullName>
    </submittedName>
</protein>
<sequence>MQIKGWRITGCVAIILLAVTGSGLLLWGFSEEFVRVVIRATARISVVLFLLAFTAASLNALFPSAMTRWLRGNRRYLGVSFALSHFTHLAALFTLGIWFPHPFVDDLNVVTLIGGGLAYVFLTLMTITSFAGPRRLIGERGWSILHTTGLYYIWLIFLNSYVSRAVMDVSYTPYALALIIAIGLRIAFWFKRRNQAINAPHAAGAPTSSAS</sequence>
<feature type="transmembrane region" description="Helical" evidence="1">
    <location>
        <begin position="174"/>
        <end position="190"/>
    </location>
</feature>
<dbReference type="RefSeq" id="WP_184332331.1">
    <property type="nucleotide sequence ID" value="NZ_JACHHZ010000003.1"/>
</dbReference>
<keyword evidence="3" id="KW-1185">Reference proteome</keyword>
<evidence type="ECO:0000313" key="2">
    <source>
        <dbReference type="EMBL" id="MBB6093692.1"/>
    </source>
</evidence>
<comment type="caution">
    <text evidence="2">The sequence shown here is derived from an EMBL/GenBank/DDBJ whole genome shotgun (WGS) entry which is preliminary data.</text>
</comment>
<keyword evidence="1" id="KW-0472">Membrane</keyword>
<dbReference type="Proteomes" id="UP000588068">
    <property type="component" value="Unassembled WGS sequence"/>
</dbReference>
<evidence type="ECO:0000313" key="3">
    <source>
        <dbReference type="Proteomes" id="UP000588068"/>
    </source>
</evidence>
<name>A0A841HNQ2_9GAMM</name>
<feature type="transmembrane region" description="Helical" evidence="1">
    <location>
        <begin position="12"/>
        <end position="30"/>
    </location>
</feature>
<gene>
    <name evidence="2" type="ORF">HNQ60_002573</name>
</gene>
<feature type="transmembrane region" description="Helical" evidence="1">
    <location>
        <begin position="76"/>
        <end position="99"/>
    </location>
</feature>
<reference evidence="2 3" key="1">
    <citation type="submission" date="2020-08" db="EMBL/GenBank/DDBJ databases">
        <title>Genomic Encyclopedia of Type Strains, Phase IV (KMG-IV): sequencing the most valuable type-strain genomes for metagenomic binning, comparative biology and taxonomic classification.</title>
        <authorList>
            <person name="Goeker M."/>
        </authorList>
    </citation>
    <scope>NUCLEOTIDE SEQUENCE [LARGE SCALE GENOMIC DNA]</scope>
    <source>
        <strain evidence="2 3">DSM 26723</strain>
    </source>
</reference>